<comment type="caution">
    <text evidence="2">The sequence shown here is derived from an EMBL/GenBank/DDBJ whole genome shotgun (WGS) entry which is preliminary data.</text>
</comment>
<protein>
    <submittedName>
        <fullName evidence="2">Uncharacterized protein</fullName>
    </submittedName>
</protein>
<feature type="region of interest" description="Disordered" evidence="1">
    <location>
        <begin position="97"/>
        <end position="155"/>
    </location>
</feature>
<dbReference type="Proteomes" id="UP000604825">
    <property type="component" value="Unassembled WGS sequence"/>
</dbReference>
<feature type="region of interest" description="Disordered" evidence="1">
    <location>
        <begin position="1"/>
        <end position="21"/>
    </location>
</feature>
<name>A0A811RUU8_9POAL</name>
<proteinExistence type="predicted"/>
<dbReference type="PANTHER" id="PTHR47069:SF12">
    <property type="entry name" value="OS01G0545800 PROTEIN"/>
    <property type="match status" value="1"/>
</dbReference>
<evidence type="ECO:0000313" key="3">
    <source>
        <dbReference type="Proteomes" id="UP000604825"/>
    </source>
</evidence>
<evidence type="ECO:0000313" key="2">
    <source>
        <dbReference type="EMBL" id="CAD6333652.1"/>
    </source>
</evidence>
<sequence>MEDNMEELASSGGPPVSHASQAQWNDANNACLLELCIKQRRAGTYNGSQMSGEGHQAVVDGLLARRRKKSYLKKVLTSPPANEDLLDELFRGYTMDGTTTFVPSDDYGDNEGQDARTEDDEEEEFAQTPTSRKRPGGARRGKRALIGTTSTLTIQ</sequence>
<dbReference type="OrthoDB" id="647372at2759"/>
<reference evidence="2" key="1">
    <citation type="submission" date="2020-10" db="EMBL/GenBank/DDBJ databases">
        <authorList>
            <person name="Han B."/>
            <person name="Lu T."/>
            <person name="Zhao Q."/>
            <person name="Huang X."/>
            <person name="Zhao Y."/>
        </authorList>
    </citation>
    <scope>NUCLEOTIDE SEQUENCE</scope>
</reference>
<feature type="compositionally biased region" description="Acidic residues" evidence="1">
    <location>
        <begin position="106"/>
        <end position="125"/>
    </location>
</feature>
<gene>
    <name evidence="2" type="ORF">NCGR_LOCUS57750</name>
</gene>
<evidence type="ECO:0000256" key="1">
    <source>
        <dbReference type="SAM" id="MobiDB-lite"/>
    </source>
</evidence>
<keyword evidence="3" id="KW-1185">Reference proteome</keyword>
<dbReference type="PANTHER" id="PTHR47069">
    <property type="match status" value="1"/>
</dbReference>
<accession>A0A811RUU8</accession>
<feature type="compositionally biased region" description="Basic residues" evidence="1">
    <location>
        <begin position="131"/>
        <end position="143"/>
    </location>
</feature>
<dbReference type="AlphaFoldDB" id="A0A811RUU8"/>
<dbReference type="EMBL" id="CAJGYO010000017">
    <property type="protein sequence ID" value="CAD6333652.1"/>
    <property type="molecule type" value="Genomic_DNA"/>
</dbReference>
<organism evidence="2 3">
    <name type="scientific">Miscanthus lutarioriparius</name>
    <dbReference type="NCBI Taxonomy" id="422564"/>
    <lineage>
        <taxon>Eukaryota</taxon>
        <taxon>Viridiplantae</taxon>
        <taxon>Streptophyta</taxon>
        <taxon>Embryophyta</taxon>
        <taxon>Tracheophyta</taxon>
        <taxon>Spermatophyta</taxon>
        <taxon>Magnoliopsida</taxon>
        <taxon>Liliopsida</taxon>
        <taxon>Poales</taxon>
        <taxon>Poaceae</taxon>
        <taxon>PACMAD clade</taxon>
        <taxon>Panicoideae</taxon>
        <taxon>Andropogonodae</taxon>
        <taxon>Andropogoneae</taxon>
        <taxon>Saccharinae</taxon>
        <taxon>Miscanthus</taxon>
    </lineage>
</organism>